<dbReference type="OMA" id="ASWTDEF"/>
<dbReference type="RefSeq" id="XP_003672689.1">
    <property type="nucleotide sequence ID" value="XM_003672641.1"/>
</dbReference>
<dbReference type="HOGENOM" id="CLU_016397_0_0_1"/>
<dbReference type="Proteomes" id="UP000000689">
    <property type="component" value="Chromosome 11"/>
</dbReference>
<evidence type="ECO:0000256" key="7">
    <source>
        <dbReference type="SAM" id="Phobius"/>
    </source>
</evidence>
<dbReference type="STRING" id="1071378.G0WI35"/>
<evidence type="ECO:0000313" key="11">
    <source>
        <dbReference type="Proteomes" id="UP000000689"/>
    </source>
</evidence>
<name>G0WI35_NAUDC</name>
<dbReference type="InterPro" id="IPR006614">
    <property type="entry name" value="Peroxin/Ferlin"/>
</dbReference>
<dbReference type="PANTHER" id="PTHR31679:SF2">
    <property type="entry name" value="PEROXISOMAL MEMBRANE PROTEIN PEX30-RELATED"/>
    <property type="match status" value="1"/>
</dbReference>
<protein>
    <recommendedName>
        <fullName evidence="8 9">Peroxin/Ferlin domain-containing protein</fullName>
    </recommendedName>
</protein>
<gene>
    <name evidence="10" type="primary">NDAI0K02550</name>
    <name evidence="10" type="ordered locus">NDAI_0K02550</name>
</gene>
<evidence type="ECO:0000256" key="4">
    <source>
        <dbReference type="ARBA" id="ARBA00023136"/>
    </source>
</evidence>
<evidence type="ECO:0000256" key="3">
    <source>
        <dbReference type="ARBA" id="ARBA00022989"/>
    </source>
</evidence>
<dbReference type="AlphaFoldDB" id="G0WI35"/>
<dbReference type="InterPro" id="IPR052646">
    <property type="entry name" value="Peroxisomal_PEX28-32"/>
</dbReference>
<dbReference type="GeneID" id="11497891"/>
<dbReference type="InterPro" id="IPR010482">
    <property type="entry name" value="TECPR1-like_DysF"/>
</dbReference>
<keyword evidence="3 7" id="KW-1133">Transmembrane helix</keyword>
<feature type="domain" description="Peroxin/Ferlin" evidence="9">
    <location>
        <begin position="389"/>
        <end position="422"/>
    </location>
</feature>
<keyword evidence="11" id="KW-1185">Reference proteome</keyword>
<dbReference type="eggNOG" id="ENOG502QT80">
    <property type="taxonomic scope" value="Eukaryota"/>
</dbReference>
<dbReference type="OrthoDB" id="5586090at2759"/>
<feature type="transmembrane region" description="Helical" evidence="7">
    <location>
        <begin position="105"/>
        <end position="122"/>
    </location>
</feature>
<reference evidence="10 11" key="1">
    <citation type="journal article" date="2011" name="Proc. Natl. Acad. Sci. U.S.A.">
        <title>Evolutionary erosion of yeast sex chromosomes by mating-type switching accidents.</title>
        <authorList>
            <person name="Gordon J.L."/>
            <person name="Armisen D."/>
            <person name="Proux-Wera E."/>
            <person name="Oheigeartaigh S.S."/>
            <person name="Byrne K.P."/>
            <person name="Wolfe K.H."/>
        </authorList>
    </citation>
    <scope>NUCLEOTIDE SEQUENCE [LARGE SCALE GENOMIC DNA]</scope>
    <source>
        <strain evidence="11">ATCC 10597 / BCRC 20456 / CBS 421 / NBRC 0211 / NRRL Y-12639</strain>
    </source>
</reference>
<organism evidence="10 11">
    <name type="scientific">Naumovozyma dairenensis (strain ATCC 10597 / BCRC 20456 / CBS 421 / NBRC 0211 / NRRL Y-12639)</name>
    <name type="common">Saccharomyces dairenensis</name>
    <dbReference type="NCBI Taxonomy" id="1071378"/>
    <lineage>
        <taxon>Eukaryota</taxon>
        <taxon>Fungi</taxon>
        <taxon>Dikarya</taxon>
        <taxon>Ascomycota</taxon>
        <taxon>Saccharomycotina</taxon>
        <taxon>Saccharomycetes</taxon>
        <taxon>Saccharomycetales</taxon>
        <taxon>Saccharomycetaceae</taxon>
        <taxon>Naumovozyma</taxon>
    </lineage>
</organism>
<proteinExistence type="predicted"/>
<evidence type="ECO:0000256" key="5">
    <source>
        <dbReference type="ARBA" id="ARBA00023140"/>
    </source>
</evidence>
<keyword evidence="5" id="KW-0576">Peroxisome</keyword>
<dbReference type="EMBL" id="HE580277">
    <property type="protein sequence ID" value="CCD27446.1"/>
    <property type="molecule type" value="Genomic_DNA"/>
</dbReference>
<evidence type="ECO:0000256" key="6">
    <source>
        <dbReference type="SAM" id="MobiDB-lite"/>
    </source>
</evidence>
<dbReference type="Pfam" id="PF06398">
    <property type="entry name" value="Pex24p"/>
    <property type="match status" value="1"/>
</dbReference>
<feature type="domain" description="Peroxin/Ferlin" evidence="8">
    <location>
        <begin position="297"/>
        <end position="364"/>
    </location>
</feature>
<evidence type="ECO:0000259" key="8">
    <source>
        <dbReference type="SMART" id="SM00693"/>
    </source>
</evidence>
<dbReference type="GO" id="GO:0007031">
    <property type="term" value="P:peroxisome organization"/>
    <property type="evidence" value="ECO:0007669"/>
    <property type="project" value="EnsemblFungi"/>
</dbReference>
<accession>G0WI35</accession>
<comment type="subcellular location">
    <subcellularLocation>
        <location evidence="1">Peroxisome membrane</location>
        <topology evidence="1">Multi-pass membrane protein</topology>
    </subcellularLocation>
</comment>
<keyword evidence="4 7" id="KW-0472">Membrane</keyword>
<keyword evidence="2 7" id="KW-0812">Transmembrane</keyword>
<feature type="compositionally biased region" description="Polar residues" evidence="6">
    <location>
        <begin position="8"/>
        <end position="19"/>
    </location>
</feature>
<dbReference type="GO" id="GO:0005778">
    <property type="term" value="C:peroxisomal membrane"/>
    <property type="evidence" value="ECO:0007669"/>
    <property type="project" value="UniProtKB-SubCell"/>
</dbReference>
<evidence type="ECO:0000259" key="9">
    <source>
        <dbReference type="SMART" id="SM00694"/>
    </source>
</evidence>
<dbReference type="PANTHER" id="PTHR31679">
    <property type="entry name" value="PEROXISOMAL MEMBRANE PROTEIN PEX30-RELATED"/>
    <property type="match status" value="1"/>
</dbReference>
<feature type="compositionally biased region" description="Basic and acidic residues" evidence="6">
    <location>
        <begin position="44"/>
        <end position="54"/>
    </location>
</feature>
<feature type="transmembrane region" description="Helical" evidence="7">
    <location>
        <begin position="190"/>
        <end position="208"/>
    </location>
</feature>
<sequence>MEDHVLKGSSTAQLNTDNDNGLLLSPERMTSSIDRKTMKSSLKRRLDNSKRSKEEDDSNAISTVISSPLLKPTPPTVSNSLVNLYPYLIVANDILSILTWTNDNMTINFVIMLCYTIIVSYFQFLSKYFSHILVIGIIGIYSLIGKSVNDTVESHPTLDDIIQVITLVTKKSNLILEPIDILTLQDIKRLFFTTVFLSPIYIILTLFILTPKQLLLGGGIYVLGYHSPWFRRIRSLLWEFKMFRVFIFYITGLDLSNGIQRHNKLFAQKVHAKWEARSRSKSKNKLQNDSVSNIGETVEFTYVIFENQRKWLGIGWTSSMLSYERSSWTDEFLNQVPDITHFKLPREDSVGMTWEWVDDNWNLDLTNNGSIQLNSKNPKFVTNPNINEGYIYFDNTWKNPSTDDTFGKYTRRRRWVRRAVLINMKTPNYNTILPCIDTEGQNPVKIENLVDDKQVRNRDRKVSFSEIKNIRIIPQDEKGLLDIPYEEGLENAFKKEDITLTTD</sequence>
<evidence type="ECO:0000256" key="2">
    <source>
        <dbReference type="ARBA" id="ARBA00022692"/>
    </source>
</evidence>
<evidence type="ECO:0000256" key="1">
    <source>
        <dbReference type="ARBA" id="ARBA00004585"/>
    </source>
</evidence>
<dbReference type="SMART" id="SM00694">
    <property type="entry name" value="DysFC"/>
    <property type="match status" value="1"/>
</dbReference>
<dbReference type="SMART" id="SM00693">
    <property type="entry name" value="DysFN"/>
    <property type="match status" value="1"/>
</dbReference>
<dbReference type="GO" id="GO:1900063">
    <property type="term" value="P:regulation of peroxisome organization"/>
    <property type="evidence" value="ECO:0007669"/>
    <property type="project" value="EnsemblFungi"/>
</dbReference>
<feature type="transmembrane region" description="Helical" evidence="7">
    <location>
        <begin position="128"/>
        <end position="144"/>
    </location>
</feature>
<dbReference type="KEGG" id="ndi:NDAI_0K02550"/>
<feature type="region of interest" description="Disordered" evidence="6">
    <location>
        <begin position="1"/>
        <end position="59"/>
    </location>
</feature>
<evidence type="ECO:0000313" key="10">
    <source>
        <dbReference type="EMBL" id="CCD27446.1"/>
    </source>
</evidence>